<dbReference type="EMBL" id="JAWDJR010000004">
    <property type="protein sequence ID" value="KAK9976550.1"/>
    <property type="molecule type" value="Genomic_DNA"/>
</dbReference>
<protein>
    <submittedName>
        <fullName evidence="2">Uncharacterized protein</fullName>
    </submittedName>
</protein>
<reference evidence="2 3" key="1">
    <citation type="submission" date="2024-05" db="EMBL/GenBank/DDBJ databases">
        <title>A high-quality chromosomal-level genome assembly of Topmouth culter (Culter alburnus).</title>
        <authorList>
            <person name="Zhao H."/>
        </authorList>
    </citation>
    <scope>NUCLEOTIDE SEQUENCE [LARGE SCALE GENOMIC DNA]</scope>
    <source>
        <strain evidence="2">CATC2023</strain>
        <tissue evidence="2">Muscle</tissue>
    </source>
</reference>
<feature type="compositionally biased region" description="Polar residues" evidence="1">
    <location>
        <begin position="1"/>
        <end position="22"/>
    </location>
</feature>
<feature type="region of interest" description="Disordered" evidence="1">
    <location>
        <begin position="79"/>
        <end position="123"/>
    </location>
</feature>
<evidence type="ECO:0000256" key="1">
    <source>
        <dbReference type="SAM" id="MobiDB-lite"/>
    </source>
</evidence>
<accession>A0AAW2AS18</accession>
<proteinExistence type="predicted"/>
<feature type="region of interest" description="Disordered" evidence="1">
    <location>
        <begin position="1"/>
        <end position="67"/>
    </location>
</feature>
<keyword evidence="3" id="KW-1185">Reference proteome</keyword>
<evidence type="ECO:0000313" key="2">
    <source>
        <dbReference type="EMBL" id="KAK9976550.1"/>
    </source>
</evidence>
<evidence type="ECO:0000313" key="3">
    <source>
        <dbReference type="Proteomes" id="UP001479290"/>
    </source>
</evidence>
<dbReference type="AlphaFoldDB" id="A0AAW2AS18"/>
<comment type="caution">
    <text evidence="2">The sequence shown here is derived from an EMBL/GenBank/DDBJ whole genome shotgun (WGS) entry which is preliminary data.</text>
</comment>
<organism evidence="2 3">
    <name type="scientific">Culter alburnus</name>
    <name type="common">Topmouth culter</name>
    <dbReference type="NCBI Taxonomy" id="194366"/>
    <lineage>
        <taxon>Eukaryota</taxon>
        <taxon>Metazoa</taxon>
        <taxon>Chordata</taxon>
        <taxon>Craniata</taxon>
        <taxon>Vertebrata</taxon>
        <taxon>Euteleostomi</taxon>
        <taxon>Actinopterygii</taxon>
        <taxon>Neopterygii</taxon>
        <taxon>Teleostei</taxon>
        <taxon>Ostariophysi</taxon>
        <taxon>Cypriniformes</taxon>
        <taxon>Xenocyprididae</taxon>
        <taxon>Xenocypridinae</taxon>
        <taxon>Culter</taxon>
    </lineage>
</organism>
<sequence length="123" mass="13484">MVSRTQLPVARQMTSMPSTPGSLLQPFPYVENPNLSGQAMPRGQRPPPPASAPALSAPAAGTTMSRTTLWRKRKAAEFLAQEQGLPRSQQPAQKEYTCSPEKKSLGTPGWAASTYVPWQRKRH</sequence>
<dbReference type="Proteomes" id="UP001479290">
    <property type="component" value="Unassembled WGS sequence"/>
</dbReference>
<name>A0AAW2AS18_CULAL</name>
<gene>
    <name evidence="2" type="ORF">ABG768_021755</name>
</gene>